<dbReference type="InterPro" id="IPR029464">
    <property type="entry name" value="HSDR_N"/>
</dbReference>
<dbReference type="Proteomes" id="UP000324383">
    <property type="component" value="Unassembled WGS sequence"/>
</dbReference>
<evidence type="ECO:0000313" key="3">
    <source>
        <dbReference type="Proteomes" id="UP000324383"/>
    </source>
</evidence>
<name>A0A5D3E8A8_9BACE</name>
<accession>A0A5D3E8A8</accession>
<organism evidence="2 3">
    <name type="scientific">Bacteroides pyogenes</name>
    <dbReference type="NCBI Taxonomy" id="310300"/>
    <lineage>
        <taxon>Bacteria</taxon>
        <taxon>Pseudomonadati</taxon>
        <taxon>Bacteroidota</taxon>
        <taxon>Bacteroidia</taxon>
        <taxon>Bacteroidales</taxon>
        <taxon>Bacteroidaceae</taxon>
        <taxon>Bacteroides</taxon>
    </lineage>
</organism>
<reference evidence="2 3" key="1">
    <citation type="submission" date="2019-07" db="EMBL/GenBank/DDBJ databases">
        <title>Draft Genome Sequences of Bacteroides pyogenes Strains Isolated from the Uterus Holstein Dairy Cows with Metritis.</title>
        <authorList>
            <person name="Cunha F."/>
            <person name="Galvao K.N."/>
            <person name="Jeon S.J."/>
            <person name="Jeong K.C."/>
        </authorList>
    </citation>
    <scope>NUCLEOTIDE SEQUENCE [LARGE SCALE GENOMIC DNA]</scope>
    <source>
        <strain evidence="2 3">KG-31</strain>
    </source>
</reference>
<proteinExistence type="predicted"/>
<dbReference type="AlphaFoldDB" id="A0A5D3E8A8"/>
<evidence type="ECO:0000313" key="2">
    <source>
        <dbReference type="EMBL" id="TYK31876.1"/>
    </source>
</evidence>
<protein>
    <submittedName>
        <fullName evidence="2">Type I restriction enzyme HsdR N-terminal domain-containing protein</fullName>
    </submittedName>
</protein>
<dbReference type="RefSeq" id="WP_027325169.1">
    <property type="nucleotide sequence ID" value="NZ_CAMBON010000080.1"/>
</dbReference>
<comment type="caution">
    <text evidence="2">The sequence shown here is derived from an EMBL/GenBank/DDBJ whole genome shotgun (WGS) entry which is preliminary data.</text>
</comment>
<gene>
    <name evidence="2" type="ORF">FNJ60_14615</name>
</gene>
<keyword evidence="3" id="KW-1185">Reference proteome</keyword>
<dbReference type="Pfam" id="PF13588">
    <property type="entry name" value="HSDR_N_2"/>
    <property type="match status" value="1"/>
</dbReference>
<feature type="domain" description="Type I restriction enzyme R protein N-terminal" evidence="1">
    <location>
        <begin position="35"/>
        <end position="144"/>
    </location>
</feature>
<sequence length="149" mass="17771">MLSLNLPAFDTKIDVRNGKSFIFDTIRKRYVALTPEEWVRQHFVHFLIDYKGYPETLLANEVMVKLNATTKRCDTVLYRRDLSARMIMEYKAPHIEITQPVFDQISRYNMVLKVDYLIVSNGMQHYCCLMDYNNQTYTFLKDIPDYHKL</sequence>
<evidence type="ECO:0000259" key="1">
    <source>
        <dbReference type="Pfam" id="PF13588"/>
    </source>
</evidence>
<dbReference type="EMBL" id="VKLW01000052">
    <property type="protein sequence ID" value="TYK31876.1"/>
    <property type="molecule type" value="Genomic_DNA"/>
</dbReference>